<dbReference type="GO" id="GO:0003677">
    <property type="term" value="F:DNA binding"/>
    <property type="evidence" value="ECO:0007669"/>
    <property type="project" value="UniProtKB-UniRule"/>
</dbReference>
<sequence>MPKSISKYIILRNKYSQKMDTIGEKISFNRSKEQQKTRKVVDSPPTLNLPFPPHIVPEDLINSKTRKLPSKPSNAFFIYRKVYTRELIAQNLRFKMTDVSPWVSTSWNNEPEEVKAKYKEIAKEVRKIYKQTKLDAADESEIISANTSPKLSCTQPLTPLPTPPLEENNFNFEISNPELSQEYYFYGQLINTGSQNSSMNNELNYYNGTSTLTDSNNLFELSSDNSTLLQNSSEFYDSPSNIFENISTELAYPKYMQFPNNSSQLEEPYTLDFIHNNTDNVNPFEWNYEEFHHY</sequence>
<gene>
    <name evidence="3" type="ORF">RirG_220630</name>
</gene>
<feature type="domain" description="HMG box" evidence="2">
    <location>
        <begin position="69"/>
        <end position="137"/>
    </location>
</feature>
<reference evidence="3 4" key="1">
    <citation type="submission" date="2014-02" db="EMBL/GenBank/DDBJ databases">
        <title>Single nucleus genome sequencing reveals high similarity among nuclei of an endomycorrhizal fungus.</title>
        <authorList>
            <person name="Lin K."/>
            <person name="Geurts R."/>
            <person name="Zhang Z."/>
            <person name="Limpens E."/>
            <person name="Saunders D.G."/>
            <person name="Mu D."/>
            <person name="Pang E."/>
            <person name="Cao H."/>
            <person name="Cha H."/>
            <person name="Lin T."/>
            <person name="Zhou Q."/>
            <person name="Shang Y."/>
            <person name="Li Y."/>
            <person name="Ivanov S."/>
            <person name="Sharma T."/>
            <person name="Velzen R.V."/>
            <person name="Ruijter N.D."/>
            <person name="Aanen D.K."/>
            <person name="Win J."/>
            <person name="Kamoun S."/>
            <person name="Bisseling T."/>
            <person name="Huang S."/>
        </authorList>
    </citation>
    <scope>NUCLEOTIDE SEQUENCE [LARGE SCALE GENOMIC DNA]</scope>
    <source>
        <strain evidence="4">DAOM197198w</strain>
    </source>
</reference>
<dbReference type="SUPFAM" id="SSF47095">
    <property type="entry name" value="HMG-box"/>
    <property type="match status" value="1"/>
</dbReference>
<keyword evidence="1" id="KW-0539">Nucleus</keyword>
<dbReference type="Pfam" id="PF00505">
    <property type="entry name" value="HMG_box"/>
    <property type="match status" value="1"/>
</dbReference>
<dbReference type="Gene3D" id="1.10.30.10">
    <property type="entry name" value="High mobility group box domain"/>
    <property type="match status" value="1"/>
</dbReference>
<dbReference type="SMART" id="SM00398">
    <property type="entry name" value="HMG"/>
    <property type="match status" value="1"/>
</dbReference>
<dbReference type="InterPro" id="IPR036910">
    <property type="entry name" value="HMG_box_dom_sf"/>
</dbReference>
<dbReference type="InterPro" id="IPR009071">
    <property type="entry name" value="HMG_box_dom"/>
</dbReference>
<accession>A0A015JLW4</accession>
<evidence type="ECO:0000256" key="1">
    <source>
        <dbReference type="PROSITE-ProRule" id="PRU00267"/>
    </source>
</evidence>
<dbReference type="Proteomes" id="UP000022910">
    <property type="component" value="Unassembled WGS sequence"/>
</dbReference>
<dbReference type="SMR" id="A0A015JLW4"/>
<dbReference type="AlphaFoldDB" id="A0A015JLW4"/>
<keyword evidence="4" id="KW-1185">Reference proteome</keyword>
<dbReference type="OrthoDB" id="6247875at2759"/>
<dbReference type="GO" id="GO:0005634">
    <property type="term" value="C:nucleus"/>
    <property type="evidence" value="ECO:0007669"/>
    <property type="project" value="UniProtKB-UniRule"/>
</dbReference>
<comment type="caution">
    <text evidence="3">The sequence shown here is derived from an EMBL/GenBank/DDBJ whole genome shotgun (WGS) entry which is preliminary data.</text>
</comment>
<protein>
    <recommendedName>
        <fullName evidence="2">HMG box domain-containing protein</fullName>
    </recommendedName>
</protein>
<evidence type="ECO:0000313" key="4">
    <source>
        <dbReference type="Proteomes" id="UP000022910"/>
    </source>
</evidence>
<dbReference type="PROSITE" id="PS50118">
    <property type="entry name" value="HMG_BOX_2"/>
    <property type="match status" value="1"/>
</dbReference>
<evidence type="ECO:0000259" key="2">
    <source>
        <dbReference type="PROSITE" id="PS50118"/>
    </source>
</evidence>
<feature type="DNA-binding region" description="HMG box" evidence="1">
    <location>
        <begin position="69"/>
        <end position="137"/>
    </location>
</feature>
<name>A0A015JLW4_RHIIW</name>
<evidence type="ECO:0000313" key="3">
    <source>
        <dbReference type="EMBL" id="EXX55949.1"/>
    </source>
</evidence>
<dbReference type="HOGENOM" id="CLU_947122_0_0_1"/>
<proteinExistence type="predicted"/>
<keyword evidence="1" id="KW-0238">DNA-binding</keyword>
<organism evidence="3 4">
    <name type="scientific">Rhizophagus irregularis (strain DAOM 197198w)</name>
    <name type="common">Glomus intraradices</name>
    <dbReference type="NCBI Taxonomy" id="1432141"/>
    <lineage>
        <taxon>Eukaryota</taxon>
        <taxon>Fungi</taxon>
        <taxon>Fungi incertae sedis</taxon>
        <taxon>Mucoromycota</taxon>
        <taxon>Glomeromycotina</taxon>
        <taxon>Glomeromycetes</taxon>
        <taxon>Glomerales</taxon>
        <taxon>Glomeraceae</taxon>
        <taxon>Rhizophagus</taxon>
    </lineage>
</organism>
<dbReference type="EMBL" id="JEMT01027917">
    <property type="protein sequence ID" value="EXX55949.1"/>
    <property type="molecule type" value="Genomic_DNA"/>
</dbReference>